<protein>
    <submittedName>
        <fullName evidence="3">Uncharacterized protein</fullName>
    </submittedName>
</protein>
<name>A0A7W9HQX1_9PSEU</name>
<comment type="caution">
    <text evidence="3">The sequence shown here is derived from an EMBL/GenBank/DDBJ whole genome shotgun (WGS) entry which is preliminary data.</text>
</comment>
<reference evidence="3 4" key="1">
    <citation type="submission" date="2020-08" db="EMBL/GenBank/DDBJ databases">
        <title>Sequencing the genomes of 1000 actinobacteria strains.</title>
        <authorList>
            <person name="Klenk H.-P."/>
        </authorList>
    </citation>
    <scope>NUCLEOTIDE SEQUENCE [LARGE SCALE GENOMIC DNA]</scope>
    <source>
        <strain evidence="3 4">DSM 45486</strain>
    </source>
</reference>
<evidence type="ECO:0000313" key="4">
    <source>
        <dbReference type="Proteomes" id="UP000552097"/>
    </source>
</evidence>
<keyword evidence="2" id="KW-0472">Membrane</keyword>
<dbReference type="AlphaFoldDB" id="A0A7W9HQX1"/>
<feature type="transmembrane region" description="Helical" evidence="2">
    <location>
        <begin position="40"/>
        <end position="62"/>
    </location>
</feature>
<organism evidence="3 4">
    <name type="scientific">Saccharothrix ecbatanensis</name>
    <dbReference type="NCBI Taxonomy" id="1105145"/>
    <lineage>
        <taxon>Bacteria</taxon>
        <taxon>Bacillati</taxon>
        <taxon>Actinomycetota</taxon>
        <taxon>Actinomycetes</taxon>
        <taxon>Pseudonocardiales</taxon>
        <taxon>Pseudonocardiaceae</taxon>
        <taxon>Saccharothrix</taxon>
    </lineage>
</organism>
<evidence type="ECO:0000313" key="3">
    <source>
        <dbReference type="EMBL" id="MBB5806526.1"/>
    </source>
</evidence>
<feature type="region of interest" description="Disordered" evidence="1">
    <location>
        <begin position="81"/>
        <end position="108"/>
    </location>
</feature>
<dbReference type="RefSeq" id="WP_184926176.1">
    <property type="nucleotide sequence ID" value="NZ_JACHMO010000001.1"/>
</dbReference>
<keyword evidence="2" id="KW-1133">Transmembrane helix</keyword>
<evidence type="ECO:0000256" key="2">
    <source>
        <dbReference type="SAM" id="Phobius"/>
    </source>
</evidence>
<keyword evidence="4" id="KW-1185">Reference proteome</keyword>
<dbReference type="Proteomes" id="UP000552097">
    <property type="component" value="Unassembled WGS sequence"/>
</dbReference>
<sequence length="267" mass="28730">MSEGDLREGLRAAVGDEPPLHFDADELIRRAEHARRRRRALVAVAVATLALTGTVLSLPGVFDRGPGIDAARGPVLTITASPSADQSTAPSTPRAQVAPSTLFAPPPITTRPQDAGTYLMTYLAARFPEVVPEVKVVKVDFTEPYEQDRAGYLTGIVRFQDRVATSAVVVQLSTPPLRLTPEEFCGTTECGKLLPQADGSHLVSTTVTEAETNVTTRTVVHLRADGSVVRVSSYNHDPTTGGDWRPEVAVSTEQLLQLAKDPKLSLW</sequence>
<accession>A0A7W9HQX1</accession>
<feature type="compositionally biased region" description="Polar residues" evidence="1">
    <location>
        <begin position="81"/>
        <end position="94"/>
    </location>
</feature>
<proteinExistence type="predicted"/>
<keyword evidence="2" id="KW-0812">Transmembrane</keyword>
<gene>
    <name evidence="3" type="ORF">F4560_006294</name>
</gene>
<dbReference type="EMBL" id="JACHMO010000001">
    <property type="protein sequence ID" value="MBB5806526.1"/>
    <property type="molecule type" value="Genomic_DNA"/>
</dbReference>
<evidence type="ECO:0000256" key="1">
    <source>
        <dbReference type="SAM" id="MobiDB-lite"/>
    </source>
</evidence>